<proteinExistence type="predicted"/>
<gene>
    <name evidence="2" type="ORF">EAG_05516</name>
</gene>
<accession>E2B0U1</accession>
<dbReference type="InterPro" id="IPR013607">
    <property type="entry name" value="Phospholipase_A2-like"/>
</dbReference>
<protein>
    <recommendedName>
        <fullName evidence="1">Phospholipase A2-like domain-containing protein</fullName>
    </recommendedName>
</protein>
<evidence type="ECO:0000313" key="2">
    <source>
        <dbReference type="EMBL" id="EFN60701.1"/>
    </source>
</evidence>
<dbReference type="Proteomes" id="UP000000311">
    <property type="component" value="Unassembled WGS sequence"/>
</dbReference>
<feature type="non-terminal residue" evidence="2">
    <location>
        <position position="77"/>
    </location>
</feature>
<dbReference type="InParanoid" id="E2B0U1"/>
<feature type="non-terminal residue" evidence="2">
    <location>
        <position position="1"/>
    </location>
</feature>
<dbReference type="Pfam" id="PF08398">
    <property type="entry name" value="Phospholip_A2_4"/>
    <property type="match status" value="1"/>
</dbReference>
<name>E2B0U1_CAMFO</name>
<dbReference type="GO" id="GO:0005198">
    <property type="term" value="F:structural molecule activity"/>
    <property type="evidence" value="ECO:0007669"/>
    <property type="project" value="InterPro"/>
</dbReference>
<dbReference type="AlphaFoldDB" id="E2B0U1"/>
<feature type="domain" description="Phospholipase A2-like" evidence="1">
    <location>
        <begin position="1"/>
        <end position="52"/>
    </location>
</feature>
<organism evidence="3">
    <name type="scientific">Camponotus floridanus</name>
    <name type="common">Florida carpenter ant</name>
    <dbReference type="NCBI Taxonomy" id="104421"/>
    <lineage>
        <taxon>Eukaryota</taxon>
        <taxon>Metazoa</taxon>
        <taxon>Ecdysozoa</taxon>
        <taxon>Arthropoda</taxon>
        <taxon>Hexapoda</taxon>
        <taxon>Insecta</taxon>
        <taxon>Pterygota</taxon>
        <taxon>Neoptera</taxon>
        <taxon>Endopterygota</taxon>
        <taxon>Hymenoptera</taxon>
        <taxon>Apocrita</taxon>
        <taxon>Aculeata</taxon>
        <taxon>Formicoidea</taxon>
        <taxon>Formicidae</taxon>
        <taxon>Formicinae</taxon>
        <taxon>Camponotus</taxon>
    </lineage>
</organism>
<evidence type="ECO:0000259" key="1">
    <source>
        <dbReference type="Pfam" id="PF08398"/>
    </source>
</evidence>
<sequence length="77" mass="8582">ELHILGYQFCDPGTHLAKRGDRGVNPLDAACREYDIAYSWSNDLADRHVADREPGARAFERIRAGDLTLGKRIAAPM</sequence>
<keyword evidence="3" id="KW-1185">Reference proteome</keyword>
<dbReference type="EMBL" id="GL444684">
    <property type="protein sequence ID" value="EFN60701.1"/>
    <property type="molecule type" value="Genomic_DNA"/>
</dbReference>
<dbReference type="OMA" id="CEHDIAY"/>
<evidence type="ECO:0000313" key="3">
    <source>
        <dbReference type="Proteomes" id="UP000000311"/>
    </source>
</evidence>
<reference evidence="2 3" key="1">
    <citation type="journal article" date="2010" name="Science">
        <title>Genomic comparison of the ants Camponotus floridanus and Harpegnathos saltator.</title>
        <authorList>
            <person name="Bonasio R."/>
            <person name="Zhang G."/>
            <person name="Ye C."/>
            <person name="Mutti N.S."/>
            <person name="Fang X."/>
            <person name="Qin N."/>
            <person name="Donahue G."/>
            <person name="Yang P."/>
            <person name="Li Q."/>
            <person name="Li C."/>
            <person name="Zhang P."/>
            <person name="Huang Z."/>
            <person name="Berger S.L."/>
            <person name="Reinberg D."/>
            <person name="Wang J."/>
            <person name="Liebig J."/>
        </authorList>
    </citation>
    <scope>NUCLEOTIDE SEQUENCE [LARGE SCALE GENOMIC DNA]</scope>
    <source>
        <strain evidence="3">C129</strain>
    </source>
</reference>